<protein>
    <recommendedName>
        <fullName evidence="4">RNA pyrophosphohydrolase</fullName>
        <ecNumber evidence="4">3.6.1.-</ecNumber>
    </recommendedName>
    <alternativeName>
        <fullName evidence="4">(Di)nucleoside polyphosphate hydrolase</fullName>
    </alternativeName>
</protein>
<dbReference type="PRINTS" id="PR00502">
    <property type="entry name" value="NUDIXFAMILY"/>
</dbReference>
<dbReference type="Gene3D" id="3.90.79.10">
    <property type="entry name" value="Nucleoside Triphosphate Pyrophosphohydrolase"/>
    <property type="match status" value="1"/>
</dbReference>
<evidence type="ECO:0000313" key="6">
    <source>
        <dbReference type="EMBL" id="SOB87255.1"/>
    </source>
</evidence>
<dbReference type="HAMAP" id="MF_00298">
    <property type="entry name" value="Nudix_RppH"/>
    <property type="match status" value="1"/>
</dbReference>
<dbReference type="OrthoDB" id="9816040at2"/>
<dbReference type="AlphaFoldDB" id="A0A285QZ93"/>
<feature type="short sequence motif" description="Nudix box" evidence="4">
    <location>
        <begin position="42"/>
        <end position="63"/>
    </location>
</feature>
<dbReference type="PANTHER" id="PTHR11839">
    <property type="entry name" value="UDP/ADP-SUGAR PYROPHOSPHATASE"/>
    <property type="match status" value="1"/>
</dbReference>
<gene>
    <name evidence="4" type="primary">rppH</name>
    <name evidence="4" type="synonym">nudH</name>
    <name evidence="6" type="ORF">SAMN06297144_2382</name>
</gene>
<reference evidence="6 7" key="1">
    <citation type="submission" date="2017-07" db="EMBL/GenBank/DDBJ databases">
        <authorList>
            <person name="Sun Z.S."/>
            <person name="Albrecht U."/>
            <person name="Echele G."/>
            <person name="Lee C.C."/>
        </authorList>
    </citation>
    <scope>NUCLEOTIDE SEQUENCE [LARGE SCALE GENOMIC DNA]</scope>
    <source>
        <strain evidence="6 7">CGMCC 1.12672</strain>
    </source>
</reference>
<dbReference type="PROSITE" id="PS51462">
    <property type="entry name" value="NUDIX"/>
    <property type="match status" value="1"/>
</dbReference>
<dbReference type="NCBIfam" id="NF001938">
    <property type="entry name" value="PRK00714.1-5"/>
    <property type="match status" value="1"/>
</dbReference>
<comment type="similarity">
    <text evidence="4">Belongs to the Nudix hydrolase family. RppH subfamily.</text>
</comment>
<accession>A0A285QZ93</accession>
<dbReference type="EC" id="3.6.1.-" evidence="4"/>
<comment type="cofactor">
    <cofactor evidence="4">
        <name>a divalent metal cation</name>
        <dbReference type="ChEBI" id="CHEBI:60240"/>
    </cofactor>
</comment>
<dbReference type="SUPFAM" id="SSF55811">
    <property type="entry name" value="Nudix"/>
    <property type="match status" value="1"/>
</dbReference>
<dbReference type="PANTHER" id="PTHR11839:SF22">
    <property type="entry name" value="NUDIX HYDROLASE 26, CHLOROPLASTIC"/>
    <property type="match status" value="1"/>
</dbReference>
<dbReference type="InterPro" id="IPR015797">
    <property type="entry name" value="NUDIX_hydrolase-like_dom_sf"/>
</dbReference>
<comment type="cofactor">
    <cofactor evidence="1">
        <name>Mn(2+)</name>
        <dbReference type="ChEBI" id="CHEBI:29035"/>
    </cofactor>
</comment>
<evidence type="ECO:0000256" key="1">
    <source>
        <dbReference type="ARBA" id="ARBA00001936"/>
    </source>
</evidence>
<evidence type="ECO:0000256" key="4">
    <source>
        <dbReference type="HAMAP-Rule" id="MF_00298"/>
    </source>
</evidence>
<evidence type="ECO:0000256" key="2">
    <source>
        <dbReference type="ARBA" id="ARBA00001946"/>
    </source>
</evidence>
<dbReference type="RefSeq" id="WP_097064163.1">
    <property type="nucleotide sequence ID" value="NZ_OBMI01000002.1"/>
</dbReference>
<dbReference type="PROSITE" id="PS00893">
    <property type="entry name" value="NUDIX_BOX"/>
    <property type="match status" value="1"/>
</dbReference>
<dbReference type="InterPro" id="IPR022927">
    <property type="entry name" value="RppH"/>
</dbReference>
<name>A0A285QZ93_9SPHN</name>
<evidence type="ECO:0000313" key="7">
    <source>
        <dbReference type="Proteomes" id="UP000219494"/>
    </source>
</evidence>
<evidence type="ECO:0000259" key="5">
    <source>
        <dbReference type="PROSITE" id="PS51462"/>
    </source>
</evidence>
<proteinExistence type="inferred from homology"/>
<organism evidence="6 7">
    <name type="scientific">Sphingomonas guangdongensis</name>
    <dbReference type="NCBI Taxonomy" id="1141890"/>
    <lineage>
        <taxon>Bacteria</taxon>
        <taxon>Pseudomonadati</taxon>
        <taxon>Pseudomonadota</taxon>
        <taxon>Alphaproteobacteria</taxon>
        <taxon>Sphingomonadales</taxon>
        <taxon>Sphingomonadaceae</taxon>
        <taxon>Sphingomonas</taxon>
    </lineage>
</organism>
<dbReference type="InterPro" id="IPR000086">
    <property type="entry name" value="NUDIX_hydrolase_dom"/>
</dbReference>
<dbReference type="GO" id="GO:0006753">
    <property type="term" value="P:nucleoside phosphate metabolic process"/>
    <property type="evidence" value="ECO:0007669"/>
    <property type="project" value="TreeGrafter"/>
</dbReference>
<dbReference type="CDD" id="cd03671">
    <property type="entry name" value="NUDIX_Ap4A_hydrolase_plant_like"/>
    <property type="match status" value="1"/>
</dbReference>
<evidence type="ECO:0000256" key="3">
    <source>
        <dbReference type="ARBA" id="ARBA00022801"/>
    </source>
</evidence>
<dbReference type="GO" id="GO:0034432">
    <property type="term" value="F:bis(5'-adenosyl)-pentaphosphatase activity"/>
    <property type="evidence" value="ECO:0007669"/>
    <property type="project" value="TreeGrafter"/>
</dbReference>
<dbReference type="Pfam" id="PF00293">
    <property type="entry name" value="NUDIX"/>
    <property type="match status" value="1"/>
</dbReference>
<keyword evidence="7" id="KW-1185">Reference proteome</keyword>
<sequence length="166" mass="18854">MNALSDLPYRPCAGAMIVNRASQVFVGQRLDSTLEAWQMPQGGIDDGEDALTAAIREIGEETGIRPEHLSLLAEAPDELRYDLPDELIGKLWKGKWRGQRQRWFLFAFTGEESDIDIRTAHPEFRSWKWSDPAELPHMIVPFKRALYEAVLAAFDQVLRQHAGPKP</sequence>
<comment type="cofactor">
    <cofactor evidence="2">
        <name>Mg(2+)</name>
        <dbReference type="ChEBI" id="CHEBI:18420"/>
    </cofactor>
</comment>
<dbReference type="InterPro" id="IPR020084">
    <property type="entry name" value="NUDIX_hydrolase_CS"/>
</dbReference>
<keyword evidence="3 4" id="KW-0378">Hydrolase</keyword>
<dbReference type="InterPro" id="IPR020476">
    <property type="entry name" value="Nudix_hydrolase"/>
</dbReference>
<dbReference type="Proteomes" id="UP000219494">
    <property type="component" value="Unassembled WGS sequence"/>
</dbReference>
<dbReference type="GO" id="GO:0008893">
    <property type="term" value="F:guanosine-3',5'-bis(diphosphate) 3'-diphosphatase activity"/>
    <property type="evidence" value="ECO:0007669"/>
    <property type="project" value="TreeGrafter"/>
</dbReference>
<dbReference type="EMBL" id="OBMI01000002">
    <property type="protein sequence ID" value="SOB87255.1"/>
    <property type="molecule type" value="Genomic_DNA"/>
</dbReference>
<comment type="function">
    <text evidence="4">Accelerates the degradation of transcripts by removing pyrophosphate from the 5'-end of triphosphorylated RNA, leading to a more labile monophosphorylated state that can stimulate subsequent ribonuclease cleavage.</text>
</comment>
<feature type="domain" description="Nudix hydrolase" evidence="5">
    <location>
        <begin position="8"/>
        <end position="152"/>
    </location>
</feature>
<dbReference type="GO" id="GO:0019693">
    <property type="term" value="P:ribose phosphate metabolic process"/>
    <property type="evidence" value="ECO:0007669"/>
    <property type="project" value="TreeGrafter"/>
</dbReference>